<dbReference type="GO" id="GO:0008080">
    <property type="term" value="F:N-acetyltransferase activity"/>
    <property type="evidence" value="ECO:0007669"/>
    <property type="project" value="TreeGrafter"/>
</dbReference>
<keyword evidence="2" id="KW-0012">Acyltransferase</keyword>
<dbReference type="Pfam" id="PF00583">
    <property type="entry name" value="Acetyltransf_1"/>
    <property type="match status" value="1"/>
</dbReference>
<reference evidence="4" key="1">
    <citation type="journal article" date="2014" name="Int. J. Syst. Evol. Microbiol.">
        <title>Complete genome sequence of Corynebacterium casei LMG S-19264T (=DSM 44701T), isolated from a smear-ripened cheese.</title>
        <authorList>
            <consortium name="US DOE Joint Genome Institute (JGI-PGF)"/>
            <person name="Walter F."/>
            <person name="Albersmeier A."/>
            <person name="Kalinowski J."/>
            <person name="Ruckert C."/>
        </authorList>
    </citation>
    <scope>NUCLEOTIDE SEQUENCE</scope>
    <source>
        <strain evidence="4">KCTC 32182</strain>
    </source>
</reference>
<sequence length="144" mass="16131">MAEEDYAEWRPLWDAYNAFYGRQGDSALDEAITANTWACFFSDAEPVNALVAESQGRVVGIVHYLFHRSTTRLGDVCYLQDLYTLESLRGKGVGRKLIEAVYVAAGDAGCSRTYWQTQASNAVARMLYDKLAENKGFIVYGHEL</sequence>
<organism evidence="4 5">
    <name type="scientific">Paludibacterium paludis</name>
    <dbReference type="NCBI Taxonomy" id="1225769"/>
    <lineage>
        <taxon>Bacteria</taxon>
        <taxon>Pseudomonadati</taxon>
        <taxon>Pseudomonadota</taxon>
        <taxon>Betaproteobacteria</taxon>
        <taxon>Neisseriales</taxon>
        <taxon>Chromobacteriaceae</taxon>
        <taxon>Paludibacterium</taxon>
    </lineage>
</organism>
<dbReference type="SUPFAM" id="SSF55729">
    <property type="entry name" value="Acyl-CoA N-acyltransferases (Nat)"/>
    <property type="match status" value="1"/>
</dbReference>
<evidence type="ECO:0000313" key="4">
    <source>
        <dbReference type="EMBL" id="GGY24504.1"/>
    </source>
</evidence>
<keyword evidence="5" id="KW-1185">Reference proteome</keyword>
<feature type="domain" description="N-acetyltransferase" evidence="3">
    <location>
        <begin position="1"/>
        <end position="144"/>
    </location>
</feature>
<dbReference type="EMBL" id="BMYX01000020">
    <property type="protein sequence ID" value="GGY24504.1"/>
    <property type="molecule type" value="Genomic_DNA"/>
</dbReference>
<gene>
    <name evidence="4" type="ORF">GCM10011289_30150</name>
</gene>
<keyword evidence="1" id="KW-0808">Transferase</keyword>
<evidence type="ECO:0000313" key="5">
    <source>
        <dbReference type="Proteomes" id="UP000645257"/>
    </source>
</evidence>
<dbReference type="PANTHER" id="PTHR10545:SF42">
    <property type="entry name" value="ACETYLTRANSFERASE"/>
    <property type="match status" value="1"/>
</dbReference>
<evidence type="ECO:0000256" key="2">
    <source>
        <dbReference type="ARBA" id="ARBA00023315"/>
    </source>
</evidence>
<dbReference type="PANTHER" id="PTHR10545">
    <property type="entry name" value="DIAMINE N-ACETYLTRANSFERASE"/>
    <property type="match status" value="1"/>
</dbReference>
<dbReference type="Gene3D" id="3.40.630.30">
    <property type="match status" value="1"/>
</dbReference>
<dbReference type="CDD" id="cd04301">
    <property type="entry name" value="NAT_SF"/>
    <property type="match status" value="1"/>
</dbReference>
<accession>A0A918UBE4</accession>
<dbReference type="InterPro" id="IPR016181">
    <property type="entry name" value="Acyl_CoA_acyltransferase"/>
</dbReference>
<dbReference type="PROSITE" id="PS51186">
    <property type="entry name" value="GNAT"/>
    <property type="match status" value="1"/>
</dbReference>
<comment type="caution">
    <text evidence="4">The sequence shown here is derived from an EMBL/GenBank/DDBJ whole genome shotgun (WGS) entry which is preliminary data.</text>
</comment>
<proteinExistence type="predicted"/>
<dbReference type="AlphaFoldDB" id="A0A918UBE4"/>
<evidence type="ECO:0000256" key="1">
    <source>
        <dbReference type="ARBA" id="ARBA00022679"/>
    </source>
</evidence>
<dbReference type="Proteomes" id="UP000645257">
    <property type="component" value="Unassembled WGS sequence"/>
</dbReference>
<dbReference type="InterPro" id="IPR000182">
    <property type="entry name" value="GNAT_dom"/>
</dbReference>
<name>A0A918UBE4_9NEIS</name>
<reference evidence="4" key="2">
    <citation type="submission" date="2020-09" db="EMBL/GenBank/DDBJ databases">
        <authorList>
            <person name="Sun Q."/>
            <person name="Kim S."/>
        </authorList>
    </citation>
    <scope>NUCLEOTIDE SEQUENCE</scope>
    <source>
        <strain evidence="4">KCTC 32182</strain>
    </source>
</reference>
<protein>
    <submittedName>
        <fullName evidence="4">N-acetyltransferase</fullName>
    </submittedName>
</protein>
<evidence type="ECO:0000259" key="3">
    <source>
        <dbReference type="PROSITE" id="PS51186"/>
    </source>
</evidence>
<dbReference type="InterPro" id="IPR051016">
    <property type="entry name" value="Diverse_Substrate_AcTransf"/>
</dbReference>